<gene>
    <name evidence="1" type="ORF">JOB18_001254</name>
</gene>
<accession>A0AAV6R850</accession>
<comment type="caution">
    <text evidence="1">The sequence shown here is derived from an EMBL/GenBank/DDBJ whole genome shotgun (WGS) entry which is preliminary data.</text>
</comment>
<proteinExistence type="predicted"/>
<protein>
    <submittedName>
        <fullName evidence="1">Uncharacterized protein</fullName>
    </submittedName>
</protein>
<name>A0AAV6R850_SOLSE</name>
<dbReference type="EMBL" id="JAGKHQ010000012">
    <property type="protein sequence ID" value="KAG7501518.1"/>
    <property type="molecule type" value="Genomic_DNA"/>
</dbReference>
<dbReference type="AlphaFoldDB" id="A0AAV6R850"/>
<evidence type="ECO:0000313" key="1">
    <source>
        <dbReference type="EMBL" id="KAG7501518.1"/>
    </source>
</evidence>
<reference evidence="1 2" key="1">
    <citation type="journal article" date="2021" name="Sci. Rep.">
        <title>Chromosome anchoring in Senegalese sole (Solea senegalensis) reveals sex-associated markers and genome rearrangements in flatfish.</title>
        <authorList>
            <person name="Guerrero-Cozar I."/>
            <person name="Gomez-Garrido J."/>
            <person name="Berbel C."/>
            <person name="Martinez-Blanch J.F."/>
            <person name="Alioto T."/>
            <person name="Claros M.G."/>
            <person name="Gagnaire P.A."/>
            <person name="Manchado M."/>
        </authorList>
    </citation>
    <scope>NUCLEOTIDE SEQUENCE [LARGE SCALE GENOMIC DNA]</scope>
    <source>
        <strain evidence="1">Sse05_10M</strain>
    </source>
</reference>
<keyword evidence="2" id="KW-1185">Reference proteome</keyword>
<sequence length="144" mass="16546">MSSERVFAKKLDGCFQRFTLYFQFHAGPISPWSEHCSVLRTTDAIQKALSVDTGVDNVDNTISVTPYHPLLHIKEKNNNKKIKLLKTPYKAAIFNMQFLSYQGLNSDIPFDFSTISGVITRCKTYCHFSATSLKLRKQQVRYRC</sequence>
<organism evidence="1 2">
    <name type="scientific">Solea senegalensis</name>
    <name type="common">Senegalese sole</name>
    <dbReference type="NCBI Taxonomy" id="28829"/>
    <lineage>
        <taxon>Eukaryota</taxon>
        <taxon>Metazoa</taxon>
        <taxon>Chordata</taxon>
        <taxon>Craniata</taxon>
        <taxon>Vertebrata</taxon>
        <taxon>Euteleostomi</taxon>
        <taxon>Actinopterygii</taxon>
        <taxon>Neopterygii</taxon>
        <taxon>Teleostei</taxon>
        <taxon>Neoteleostei</taxon>
        <taxon>Acanthomorphata</taxon>
        <taxon>Carangaria</taxon>
        <taxon>Pleuronectiformes</taxon>
        <taxon>Pleuronectoidei</taxon>
        <taxon>Soleidae</taxon>
        <taxon>Solea</taxon>
    </lineage>
</organism>
<dbReference type="Proteomes" id="UP000693946">
    <property type="component" value="Linkage Group LG2"/>
</dbReference>
<evidence type="ECO:0000313" key="2">
    <source>
        <dbReference type="Proteomes" id="UP000693946"/>
    </source>
</evidence>